<dbReference type="EMBL" id="PFJK01000014">
    <property type="protein sequence ID" value="PIX77888.1"/>
    <property type="molecule type" value="Genomic_DNA"/>
</dbReference>
<dbReference type="Pfam" id="PF01261">
    <property type="entry name" value="AP_endonuc_2"/>
    <property type="match status" value="1"/>
</dbReference>
<proteinExistence type="predicted"/>
<sequence>MKIGAFLSSFKLGVKESLEKAREIGLAGIQLSNVKDELDIEKLSDSGIGDLKHLVESYGLVISAVCGDLGGHEFTDKSDVEERIKRTKKIMEATRALGCSIVQTHIGKIPGDEDAKERGVMKYALEILGEYGEKIGCFLATETGPESPALMYEFLSTIKYETTKVNYDPANLIMKGYDPIEGVKELKDYIIHTHAKDGKKNNGEVPLGEGDVDFEKYLEALKNINYNGFFVIEREAGENPVKDIITAKNFLWPVNTVN</sequence>
<dbReference type="PANTHER" id="PTHR12110">
    <property type="entry name" value="HYDROXYPYRUVATE ISOMERASE"/>
    <property type="match status" value="1"/>
</dbReference>
<accession>A0A2M7M5D1</accession>
<dbReference type="InterPro" id="IPR036237">
    <property type="entry name" value="Xyl_isomerase-like_sf"/>
</dbReference>
<dbReference type="AlphaFoldDB" id="A0A2M7M5D1"/>
<comment type="caution">
    <text evidence="2">The sequence shown here is derived from an EMBL/GenBank/DDBJ whole genome shotgun (WGS) entry which is preliminary data.</text>
</comment>
<dbReference type="Gene3D" id="3.20.20.150">
    <property type="entry name" value="Divalent-metal-dependent TIM barrel enzymes"/>
    <property type="match status" value="1"/>
</dbReference>
<dbReference type="InterPro" id="IPR013022">
    <property type="entry name" value="Xyl_isomerase-like_TIM-brl"/>
</dbReference>
<dbReference type="SUPFAM" id="SSF51658">
    <property type="entry name" value="Xylose isomerase-like"/>
    <property type="match status" value="1"/>
</dbReference>
<reference evidence="3" key="1">
    <citation type="submission" date="2017-09" db="EMBL/GenBank/DDBJ databases">
        <title>Depth-based differentiation of microbial function through sediment-hosted aquifers and enrichment of novel symbionts in the deep terrestrial subsurface.</title>
        <authorList>
            <person name="Probst A.J."/>
            <person name="Ladd B."/>
            <person name="Jarett J.K."/>
            <person name="Geller-Mcgrath D.E."/>
            <person name="Sieber C.M.K."/>
            <person name="Emerson J.B."/>
            <person name="Anantharaman K."/>
            <person name="Thomas B.C."/>
            <person name="Malmstrom R."/>
            <person name="Stieglmeier M."/>
            <person name="Klingl A."/>
            <person name="Woyke T."/>
            <person name="Ryan C.M."/>
            <person name="Banfield J.F."/>
        </authorList>
    </citation>
    <scope>NUCLEOTIDE SEQUENCE [LARGE SCALE GENOMIC DNA]</scope>
</reference>
<dbReference type="GO" id="GO:0016853">
    <property type="term" value="F:isomerase activity"/>
    <property type="evidence" value="ECO:0007669"/>
    <property type="project" value="UniProtKB-KW"/>
</dbReference>
<feature type="domain" description="Xylose isomerase-like TIM barrel" evidence="1">
    <location>
        <begin position="18"/>
        <end position="243"/>
    </location>
</feature>
<dbReference type="Proteomes" id="UP000229703">
    <property type="component" value="Unassembled WGS sequence"/>
</dbReference>
<evidence type="ECO:0000259" key="1">
    <source>
        <dbReference type="Pfam" id="PF01261"/>
    </source>
</evidence>
<gene>
    <name evidence="2" type="ORF">COZ37_00340</name>
</gene>
<evidence type="ECO:0000313" key="3">
    <source>
        <dbReference type="Proteomes" id="UP000229703"/>
    </source>
</evidence>
<evidence type="ECO:0000313" key="2">
    <source>
        <dbReference type="EMBL" id="PIX77888.1"/>
    </source>
</evidence>
<dbReference type="PANTHER" id="PTHR12110:SF41">
    <property type="entry name" value="INOSOSE DEHYDRATASE"/>
    <property type="match status" value="1"/>
</dbReference>
<keyword evidence="2" id="KW-0413">Isomerase</keyword>
<name>A0A2M7M5D1_9BACT</name>
<dbReference type="InterPro" id="IPR050312">
    <property type="entry name" value="IolE/XylAMocC-like"/>
</dbReference>
<organism evidence="2 3">
    <name type="scientific">bacterium (Candidatus Ratteibacteria) CG_4_10_14_3_um_filter_41_18</name>
    <dbReference type="NCBI Taxonomy" id="2014287"/>
    <lineage>
        <taxon>Bacteria</taxon>
        <taxon>Candidatus Ratteibacteria</taxon>
    </lineage>
</organism>
<protein>
    <submittedName>
        <fullName evidence="2">Xylose isomerase</fullName>
    </submittedName>
</protein>